<organism evidence="1 2">
    <name type="scientific">Collybia nuda</name>
    <dbReference type="NCBI Taxonomy" id="64659"/>
    <lineage>
        <taxon>Eukaryota</taxon>
        <taxon>Fungi</taxon>
        <taxon>Dikarya</taxon>
        <taxon>Basidiomycota</taxon>
        <taxon>Agaricomycotina</taxon>
        <taxon>Agaricomycetes</taxon>
        <taxon>Agaricomycetidae</taxon>
        <taxon>Agaricales</taxon>
        <taxon>Tricholomatineae</taxon>
        <taxon>Clitocybaceae</taxon>
        <taxon>Collybia</taxon>
    </lineage>
</organism>
<comment type="caution">
    <text evidence="1">The sequence shown here is derived from an EMBL/GenBank/DDBJ whole genome shotgun (WGS) entry which is preliminary data.</text>
</comment>
<dbReference type="Gene3D" id="1.20.1280.50">
    <property type="match status" value="1"/>
</dbReference>
<accession>A0A9P5XU33</accession>
<dbReference type="EMBL" id="MU150400">
    <property type="protein sequence ID" value="KAF9456853.1"/>
    <property type="molecule type" value="Genomic_DNA"/>
</dbReference>
<evidence type="ECO:0000313" key="2">
    <source>
        <dbReference type="Proteomes" id="UP000807353"/>
    </source>
</evidence>
<dbReference type="OrthoDB" id="2269034at2759"/>
<name>A0A9P5XU33_9AGAR</name>
<keyword evidence="2" id="KW-1185">Reference proteome</keyword>
<dbReference type="Proteomes" id="UP000807353">
    <property type="component" value="Unassembled WGS sequence"/>
</dbReference>
<evidence type="ECO:0008006" key="3">
    <source>
        <dbReference type="Google" id="ProtNLM"/>
    </source>
</evidence>
<evidence type="ECO:0000313" key="1">
    <source>
        <dbReference type="EMBL" id="KAF9456853.1"/>
    </source>
</evidence>
<gene>
    <name evidence="1" type="ORF">BDZ94DRAFT_1274651</name>
</gene>
<dbReference type="AlphaFoldDB" id="A0A9P5XU33"/>
<sequence length="144" mass="16579">MHSQTISLSYKAPHEKIPVEIWSEIFLYYLKGVYVKPLSKIDQRDVQERQFSWTLGRVCSRWRIIAYNEPRLWSHMQVPHASLTSSGPAADHYLKMAQSLFSLSKNEMISFSTIPYPRTTHSGTDKANPLPSLLLSHATQFLTN</sequence>
<proteinExistence type="predicted"/>
<protein>
    <recommendedName>
        <fullName evidence="3">F-box domain-containing protein</fullName>
    </recommendedName>
</protein>
<reference evidence="1" key="1">
    <citation type="submission" date="2020-11" db="EMBL/GenBank/DDBJ databases">
        <authorList>
            <consortium name="DOE Joint Genome Institute"/>
            <person name="Ahrendt S."/>
            <person name="Riley R."/>
            <person name="Andreopoulos W."/>
            <person name="Labutti K."/>
            <person name="Pangilinan J."/>
            <person name="Ruiz-Duenas F.J."/>
            <person name="Barrasa J.M."/>
            <person name="Sanchez-Garcia M."/>
            <person name="Camarero S."/>
            <person name="Miyauchi S."/>
            <person name="Serrano A."/>
            <person name="Linde D."/>
            <person name="Babiker R."/>
            <person name="Drula E."/>
            <person name="Ayuso-Fernandez I."/>
            <person name="Pacheco R."/>
            <person name="Padilla G."/>
            <person name="Ferreira P."/>
            <person name="Barriuso J."/>
            <person name="Kellner H."/>
            <person name="Castanera R."/>
            <person name="Alfaro M."/>
            <person name="Ramirez L."/>
            <person name="Pisabarro A.G."/>
            <person name="Kuo A."/>
            <person name="Tritt A."/>
            <person name="Lipzen A."/>
            <person name="He G."/>
            <person name="Yan M."/>
            <person name="Ng V."/>
            <person name="Cullen D."/>
            <person name="Martin F."/>
            <person name="Rosso M.-N."/>
            <person name="Henrissat B."/>
            <person name="Hibbett D."/>
            <person name="Martinez A.T."/>
            <person name="Grigoriev I.V."/>
        </authorList>
    </citation>
    <scope>NUCLEOTIDE SEQUENCE</scope>
    <source>
        <strain evidence="1">CBS 247.69</strain>
    </source>
</reference>